<sequence length="747" mass="83391">MVGGSHGRSPPRPLSPEPGPPHGPWQLGNDAGYGRCYEHSGRGPAGEDGGRGPEHLPPLRPALSSSSSEGEPAAARRREPSLSDEAGGGYEFDSAESGTSLRYSTGGEGSEGAGLLAYRALGPGDGPGPPVCVRGGLYEVDVSSAECYPVYWQQTDKIPVMRGQWFIDGTWQPLEEEESNLIEQEHLNCFKGQQMQENFDMEVSKPVDGKEAVHSFKLSRNHVDWHSVDEVYLYSDATTSKIARTVTQKLGFSKASSSGTRLHRGYVEEATLEDKPSQTTHIVFVVHGIGQKMDQGRIIKNTAMMRDTARKIEEKYFCNIATHVEFLPVEWRSKLALDGDTVDSITPDKVRGLRDMLNSSAMDIMYYTSPLYRDELVKGLQQELNRLYMLFCSRNPEFEEKGGKVSIVSHSLGCVITYDIMTGWNPVRLYEQLLQKEEEDLEDRWMSYEEQRLLEELYITKQRLREIEERLHELKASTISKMPALKFKVENFFCMGSPLAVFLALRGIRPGNSGSQDHILPRTICNRLLNIFHPTDPVAYRLEPLILKHYSNISPVQIHWYNTANPLPYEHMKPSFLNPTKEPTSVTESESIPTIPSPATSPVMVRRHYGESITNIGKASILGAASIGKGLGGMLFSRFGRSSAPTSQTSETGKEGTEGEDKKPVPIHSTVGMPTFPHSSSGFLDPTLELEHRIDFELREGLVESRYWSAVTSHTAYWSSMDIALFLLTFMYKQDQEDADKSNLDPV</sequence>
<gene>
    <name evidence="4" type="primary">DDHD1</name>
</gene>
<dbReference type="PROSITE" id="PS51043">
    <property type="entry name" value="DDHD"/>
    <property type="match status" value="1"/>
</dbReference>
<dbReference type="PANTHER" id="PTHR23509">
    <property type="entry name" value="PA-PL1 PHOSPHOLIPASE FAMILY"/>
    <property type="match status" value="1"/>
</dbReference>
<name>A0A8C4VI18_9SAUR</name>
<dbReference type="PANTHER" id="PTHR23509:SF32">
    <property type="entry name" value="PHOSPHOLIPASE DDHD1"/>
    <property type="match status" value="1"/>
</dbReference>
<dbReference type="GeneTree" id="ENSGT00940000156065"/>
<evidence type="ECO:0000256" key="1">
    <source>
        <dbReference type="ARBA" id="ARBA00038464"/>
    </source>
</evidence>
<feature type="compositionally biased region" description="Low complexity" evidence="2">
    <location>
        <begin position="61"/>
        <end position="73"/>
    </location>
</feature>
<reference evidence="4" key="2">
    <citation type="submission" date="2025-09" db="UniProtKB">
        <authorList>
            <consortium name="Ensembl"/>
        </authorList>
    </citation>
    <scope>IDENTIFICATION</scope>
</reference>
<dbReference type="Proteomes" id="UP000694390">
    <property type="component" value="Unassembled WGS sequence"/>
</dbReference>
<dbReference type="GO" id="GO:0004620">
    <property type="term" value="F:phospholipase activity"/>
    <property type="evidence" value="ECO:0007669"/>
    <property type="project" value="TreeGrafter"/>
</dbReference>
<evidence type="ECO:0000313" key="5">
    <source>
        <dbReference type="Proteomes" id="UP000694390"/>
    </source>
</evidence>
<dbReference type="InterPro" id="IPR004177">
    <property type="entry name" value="DDHD_dom"/>
</dbReference>
<feature type="region of interest" description="Disordered" evidence="2">
    <location>
        <begin position="579"/>
        <end position="600"/>
    </location>
</feature>
<keyword evidence="5" id="KW-1185">Reference proteome</keyword>
<accession>A0A8C4VI18</accession>
<dbReference type="InterPro" id="IPR058055">
    <property type="entry name" value="PA-PLA1"/>
</dbReference>
<feature type="domain" description="DDHD" evidence="3">
    <location>
        <begin position="485"/>
        <end position="733"/>
    </location>
</feature>
<reference evidence="4" key="1">
    <citation type="submission" date="2025-08" db="UniProtKB">
        <authorList>
            <consortium name="Ensembl"/>
        </authorList>
    </citation>
    <scope>IDENTIFICATION</scope>
</reference>
<evidence type="ECO:0000259" key="3">
    <source>
        <dbReference type="PROSITE" id="PS51043"/>
    </source>
</evidence>
<feature type="region of interest" description="Disordered" evidence="2">
    <location>
        <begin position="640"/>
        <end position="666"/>
    </location>
</feature>
<feature type="region of interest" description="Disordered" evidence="2">
    <location>
        <begin position="1"/>
        <end position="109"/>
    </location>
</feature>
<feature type="compositionally biased region" description="Pro residues" evidence="2">
    <location>
        <begin position="10"/>
        <end position="23"/>
    </location>
</feature>
<dbReference type="AlphaFoldDB" id="A0A8C4VI18"/>
<feature type="compositionally biased region" description="Low complexity" evidence="2">
    <location>
        <begin position="587"/>
        <end position="600"/>
    </location>
</feature>
<dbReference type="Ensembl" id="ENSGEVT00005002817.1">
    <property type="protein sequence ID" value="ENSGEVP00005002688.1"/>
    <property type="gene ID" value="ENSGEVG00005001792.1"/>
</dbReference>
<organism evidence="4 5">
    <name type="scientific">Gopherus evgoodei</name>
    <name type="common">Goodes thornscrub tortoise</name>
    <dbReference type="NCBI Taxonomy" id="1825980"/>
    <lineage>
        <taxon>Eukaryota</taxon>
        <taxon>Metazoa</taxon>
        <taxon>Chordata</taxon>
        <taxon>Craniata</taxon>
        <taxon>Vertebrata</taxon>
        <taxon>Euteleostomi</taxon>
        <taxon>Archelosauria</taxon>
        <taxon>Testudinata</taxon>
        <taxon>Testudines</taxon>
        <taxon>Cryptodira</taxon>
        <taxon>Durocryptodira</taxon>
        <taxon>Testudinoidea</taxon>
        <taxon>Testudinidae</taxon>
        <taxon>Gopherus</taxon>
    </lineage>
</organism>
<protein>
    <submittedName>
        <fullName evidence="4">DDHD domain containing 1</fullName>
    </submittedName>
</protein>
<comment type="similarity">
    <text evidence="1">Belongs to the PA-PLA1 family.</text>
</comment>
<proteinExistence type="inferred from homology"/>
<evidence type="ECO:0000256" key="2">
    <source>
        <dbReference type="SAM" id="MobiDB-lite"/>
    </source>
</evidence>
<dbReference type="SMART" id="SM01127">
    <property type="entry name" value="DDHD"/>
    <property type="match status" value="1"/>
</dbReference>
<dbReference type="Pfam" id="PF02862">
    <property type="entry name" value="DDHD"/>
    <property type="match status" value="2"/>
</dbReference>
<dbReference type="OrthoDB" id="431378at2759"/>
<evidence type="ECO:0000313" key="4">
    <source>
        <dbReference type="Ensembl" id="ENSGEVP00005002688.1"/>
    </source>
</evidence>
<feature type="compositionally biased region" description="Basic and acidic residues" evidence="2">
    <location>
        <begin position="652"/>
        <end position="664"/>
    </location>
</feature>
<dbReference type="GO" id="GO:0046872">
    <property type="term" value="F:metal ion binding"/>
    <property type="evidence" value="ECO:0007669"/>
    <property type="project" value="InterPro"/>
</dbReference>
<dbReference type="GO" id="GO:0005737">
    <property type="term" value="C:cytoplasm"/>
    <property type="evidence" value="ECO:0007669"/>
    <property type="project" value="TreeGrafter"/>
</dbReference>